<dbReference type="SMART" id="SM00916">
    <property type="entry name" value="L51_S25_CI-B8"/>
    <property type="match status" value="1"/>
</dbReference>
<feature type="compositionally biased region" description="Basic and acidic residues" evidence="7">
    <location>
        <begin position="182"/>
        <end position="194"/>
    </location>
</feature>
<dbReference type="InterPro" id="IPR007741">
    <property type="entry name" value="Ribosomal_mL43/mS25/NADH_DH"/>
</dbReference>
<name>A0A6J8ABU7_MYTCO</name>
<keyword evidence="5" id="KW-0687">Ribonucleoprotein</keyword>
<protein>
    <recommendedName>
        <fullName evidence="6">Large ribosomal subunit protein mL43</fullName>
    </recommendedName>
</protein>
<dbReference type="AlphaFoldDB" id="A0A6J8ABU7"/>
<evidence type="ECO:0000256" key="4">
    <source>
        <dbReference type="ARBA" id="ARBA00023128"/>
    </source>
</evidence>
<keyword evidence="4" id="KW-0496">Mitochondrion</keyword>
<comment type="subcellular location">
    <subcellularLocation>
        <location evidence="1">Mitochondrion</location>
    </subcellularLocation>
</comment>
<evidence type="ECO:0000313" key="9">
    <source>
        <dbReference type="EMBL" id="CAC5364900.1"/>
    </source>
</evidence>
<feature type="region of interest" description="Disordered" evidence="7">
    <location>
        <begin position="173"/>
        <end position="194"/>
    </location>
</feature>
<comment type="similarity">
    <text evidence="2">Belongs to the mitochondrion-specific ribosomal protein mL43 family.</text>
</comment>
<dbReference type="GO" id="GO:0005762">
    <property type="term" value="C:mitochondrial large ribosomal subunit"/>
    <property type="evidence" value="ECO:0007669"/>
    <property type="project" value="TreeGrafter"/>
</dbReference>
<evidence type="ECO:0000256" key="3">
    <source>
        <dbReference type="ARBA" id="ARBA00022980"/>
    </source>
</evidence>
<organism evidence="9 10">
    <name type="scientific">Mytilus coruscus</name>
    <name type="common">Sea mussel</name>
    <dbReference type="NCBI Taxonomy" id="42192"/>
    <lineage>
        <taxon>Eukaryota</taxon>
        <taxon>Metazoa</taxon>
        <taxon>Spiralia</taxon>
        <taxon>Lophotrochozoa</taxon>
        <taxon>Mollusca</taxon>
        <taxon>Bivalvia</taxon>
        <taxon>Autobranchia</taxon>
        <taxon>Pteriomorphia</taxon>
        <taxon>Mytilida</taxon>
        <taxon>Mytiloidea</taxon>
        <taxon>Mytilidae</taxon>
        <taxon>Mytilinae</taxon>
        <taxon>Mytilus</taxon>
    </lineage>
</organism>
<accession>A0A6J8ABU7</accession>
<dbReference type="EMBL" id="CACVKT020001087">
    <property type="protein sequence ID" value="CAC5364900.1"/>
    <property type="molecule type" value="Genomic_DNA"/>
</dbReference>
<evidence type="ECO:0000256" key="6">
    <source>
        <dbReference type="ARBA" id="ARBA00035188"/>
    </source>
</evidence>
<sequence length="194" mass="22724">MSKKSMPSTFVKNVLQNGIGRYVCQLQRVKLTFCKTAGTSRGVRDFVENHLLDFTNNNPGVVVYLQPKRRQPAYLYAEYLNGYKEKFCIDNMNKDQICKWIETYRSRSGVPIMRMRKQWHTDVPTVQGVWHPFMFKDPQINRKTFPNEELSRFLPSEPSATEQVLKIFEEQKKEITSQGPTKELHSKDDVLQSK</sequence>
<evidence type="ECO:0000259" key="8">
    <source>
        <dbReference type="SMART" id="SM00916"/>
    </source>
</evidence>
<dbReference type="OrthoDB" id="88at2759"/>
<dbReference type="SUPFAM" id="SSF52833">
    <property type="entry name" value="Thioredoxin-like"/>
    <property type="match status" value="1"/>
</dbReference>
<dbReference type="PANTHER" id="PTHR21396">
    <property type="entry name" value="39S RIBOSOMAL PROTEIN L43"/>
    <property type="match status" value="1"/>
</dbReference>
<evidence type="ECO:0000256" key="2">
    <source>
        <dbReference type="ARBA" id="ARBA00006073"/>
    </source>
</evidence>
<dbReference type="InterPro" id="IPR036249">
    <property type="entry name" value="Thioredoxin-like_sf"/>
</dbReference>
<feature type="domain" description="Ribosomal protein/NADH dehydrogenase" evidence="8">
    <location>
        <begin position="35"/>
        <end position="108"/>
    </location>
</feature>
<keyword evidence="3" id="KW-0689">Ribosomal protein</keyword>
<evidence type="ECO:0000256" key="7">
    <source>
        <dbReference type="SAM" id="MobiDB-lite"/>
    </source>
</evidence>
<evidence type="ECO:0000313" key="10">
    <source>
        <dbReference type="Proteomes" id="UP000507470"/>
    </source>
</evidence>
<dbReference type="Gene3D" id="3.40.30.10">
    <property type="entry name" value="Glutaredoxin"/>
    <property type="match status" value="1"/>
</dbReference>
<keyword evidence="10" id="KW-1185">Reference proteome</keyword>
<dbReference type="PANTHER" id="PTHR21396:SF2">
    <property type="entry name" value="LARGE RIBOSOMAL SUBUNIT PROTEIN ML43"/>
    <property type="match status" value="1"/>
</dbReference>
<proteinExistence type="inferred from homology"/>
<evidence type="ECO:0000256" key="1">
    <source>
        <dbReference type="ARBA" id="ARBA00004173"/>
    </source>
</evidence>
<evidence type="ECO:0000256" key="5">
    <source>
        <dbReference type="ARBA" id="ARBA00023274"/>
    </source>
</evidence>
<gene>
    <name evidence="9" type="ORF">MCOR_5780</name>
</gene>
<dbReference type="Proteomes" id="UP000507470">
    <property type="component" value="Unassembled WGS sequence"/>
</dbReference>
<reference evidence="9 10" key="1">
    <citation type="submission" date="2020-06" db="EMBL/GenBank/DDBJ databases">
        <authorList>
            <person name="Li R."/>
            <person name="Bekaert M."/>
        </authorList>
    </citation>
    <scope>NUCLEOTIDE SEQUENCE [LARGE SCALE GENOMIC DNA]</scope>
    <source>
        <strain evidence="10">wild</strain>
    </source>
</reference>
<dbReference type="Pfam" id="PF05047">
    <property type="entry name" value="L51_S25_CI-B8"/>
    <property type="match status" value="1"/>
</dbReference>
<dbReference type="GO" id="GO:0003735">
    <property type="term" value="F:structural constituent of ribosome"/>
    <property type="evidence" value="ECO:0007669"/>
    <property type="project" value="InterPro"/>
</dbReference>
<dbReference type="GO" id="GO:0032543">
    <property type="term" value="P:mitochondrial translation"/>
    <property type="evidence" value="ECO:0007669"/>
    <property type="project" value="InterPro"/>
</dbReference>
<dbReference type="InterPro" id="IPR039927">
    <property type="entry name" value="Ribosomal_mL43"/>
</dbReference>